<evidence type="ECO:0000256" key="1">
    <source>
        <dbReference type="ARBA" id="ARBA00004651"/>
    </source>
</evidence>
<evidence type="ECO:0000256" key="5">
    <source>
        <dbReference type="ARBA" id="ARBA00022882"/>
    </source>
</evidence>
<keyword evidence="3" id="KW-1003">Cell membrane</keyword>
<feature type="region of interest" description="Disordered" evidence="10">
    <location>
        <begin position="824"/>
        <end position="900"/>
    </location>
</feature>
<evidence type="ECO:0000313" key="12">
    <source>
        <dbReference type="EMBL" id="KAK3796272.1"/>
    </source>
</evidence>
<evidence type="ECO:0000256" key="4">
    <source>
        <dbReference type="ARBA" id="ARBA00022692"/>
    </source>
</evidence>
<keyword evidence="8" id="KW-0472">Membrane</keyword>
<organism evidence="12 13">
    <name type="scientific">Elysia crispata</name>
    <name type="common">lettuce slug</name>
    <dbReference type="NCBI Taxonomy" id="231223"/>
    <lineage>
        <taxon>Eukaryota</taxon>
        <taxon>Metazoa</taxon>
        <taxon>Spiralia</taxon>
        <taxon>Lophotrochozoa</taxon>
        <taxon>Mollusca</taxon>
        <taxon>Gastropoda</taxon>
        <taxon>Heterobranchia</taxon>
        <taxon>Euthyneura</taxon>
        <taxon>Panpulmonata</taxon>
        <taxon>Sacoglossa</taxon>
        <taxon>Placobranchoidea</taxon>
        <taxon>Plakobranchidae</taxon>
        <taxon>Elysia</taxon>
    </lineage>
</organism>
<feature type="compositionally biased region" description="Acidic residues" evidence="10">
    <location>
        <begin position="772"/>
        <end position="785"/>
    </location>
</feature>
<dbReference type="GO" id="GO:0005886">
    <property type="term" value="C:plasma membrane"/>
    <property type="evidence" value="ECO:0007669"/>
    <property type="project" value="UniProtKB-SubCell"/>
</dbReference>
<evidence type="ECO:0000256" key="10">
    <source>
        <dbReference type="SAM" id="MobiDB-lite"/>
    </source>
</evidence>
<feature type="compositionally biased region" description="Polar residues" evidence="10">
    <location>
        <begin position="832"/>
        <end position="848"/>
    </location>
</feature>
<keyword evidence="9" id="KW-0407">Ion channel</keyword>
<dbReference type="InterPro" id="IPR027359">
    <property type="entry name" value="Volt_channel_dom_sf"/>
</dbReference>
<dbReference type="GO" id="GO:0030171">
    <property type="term" value="F:voltage-gated proton channel activity"/>
    <property type="evidence" value="ECO:0007669"/>
    <property type="project" value="InterPro"/>
</dbReference>
<protein>
    <recommendedName>
        <fullName evidence="14">Voltage-gated hydrogen channel 1</fullName>
    </recommendedName>
</protein>
<evidence type="ECO:0000256" key="8">
    <source>
        <dbReference type="ARBA" id="ARBA00023136"/>
    </source>
</evidence>
<proteinExistence type="predicted"/>
<sequence length="953" mass="105529">MGFLKSIDRPPACLLLLLLALCVCSAGGGQSDLAIRPAANAAPTSEDELSDQNVTQPVKNRPQAFKMTKFRLQGCRKKALKYIHCRPLLVAVCTLVVIECACVLTELMVDLQGIKYRFESQEKEIDRFVEHLKSKYPQAFTEASGFRSVRDLVYFLQHALPLWSPGDIANCRKFCPCRCPRTNFFSGARDVPSATESTAATNKMVASKESNAALKDNERVYQSEVRIERSHRTRRSVLGPYSSFDNRFVTKAKSSPKQVKQQHDYGASSSLTFSSWKEAKLLSLPQTPHFNIPTPFHSMSTSSSSLLSYYNARHQTRSVETYTDTKNQLENVFVDKVMTKPASRTLLSTLSSLKTLPGESASGGSPNTIDSSKAAANASADMINRNLLIPAEQSFKSTGNISKSAPPIPALSSLDDIFLLEVGHSTGSVFLLAELVPNLLKKGFNRTADNVRTQSSIYKTSKALHFVSLSILSVMVLETAVKLFCTGCAFFKKKFEVFDAFIVVSSFALDFVFLDSRWYETGKDVTTILVFLLPWRVVRIVNSFLMTMKHKHHLQIMNMKRARKKAELKSAKLQTLLTEIRKDVQLLVNLCRSHDVEEKDITACLYGKGRRKVTLSAMSTCTSLMLISTLGKDAIPEDDIYGKVFKEALNEGEVTDESIQEAQEVEEAAIEAAIQLDEQLEARRKSRKYRSRSKKPLVQRSYTVPRRTASVEMSVSNINETSGSNISYINDGFLTARGTSCRSDIMVLGPGSEFTTIDGATSTCTTLGFTSSDEEDQKDNGEDDSIGAGRNSHRRNRDLERGGSVDACIIIEDHLAIRPGKQQLLPQHSHPPASTLTPYKSVGSTSTDNESRSVKEDPGSGPSSRKGPAPALPVSHQTAEKTASSTSPTRSSAHPVPVARNKFRARGFLGGEASKRSNRSNSLVIFLPEFEDEFEIPLKRQRKLRRSTRLRNV</sequence>
<accession>A0AAE1B0J6</accession>
<feature type="signal peptide" evidence="11">
    <location>
        <begin position="1"/>
        <end position="26"/>
    </location>
</feature>
<feature type="compositionally biased region" description="Basic and acidic residues" evidence="10">
    <location>
        <begin position="849"/>
        <end position="858"/>
    </location>
</feature>
<evidence type="ECO:0000256" key="11">
    <source>
        <dbReference type="SAM" id="SignalP"/>
    </source>
</evidence>
<keyword evidence="2" id="KW-0813">Transport</keyword>
<comment type="caution">
    <text evidence="12">The sequence shown here is derived from an EMBL/GenBank/DDBJ whole genome shotgun (WGS) entry which is preliminary data.</text>
</comment>
<name>A0AAE1B0J6_9GAST</name>
<feature type="chain" id="PRO_5042111772" description="Voltage-gated hydrogen channel 1" evidence="11">
    <location>
        <begin position="27"/>
        <end position="953"/>
    </location>
</feature>
<keyword evidence="7" id="KW-0406">Ion transport</keyword>
<evidence type="ECO:0000256" key="2">
    <source>
        <dbReference type="ARBA" id="ARBA00022448"/>
    </source>
</evidence>
<dbReference type="Gene3D" id="1.20.120.350">
    <property type="entry name" value="Voltage-gated potassium channels. Chain C"/>
    <property type="match status" value="1"/>
</dbReference>
<gene>
    <name evidence="12" type="ORF">RRG08_041588</name>
</gene>
<evidence type="ECO:0000256" key="9">
    <source>
        <dbReference type="ARBA" id="ARBA00023303"/>
    </source>
</evidence>
<reference evidence="12" key="1">
    <citation type="journal article" date="2023" name="G3 (Bethesda)">
        <title>A reference genome for the long-term kleptoplast-retaining sea slug Elysia crispata morphotype clarki.</title>
        <authorList>
            <person name="Eastman K.E."/>
            <person name="Pendleton A.L."/>
            <person name="Shaikh M.A."/>
            <person name="Suttiyut T."/>
            <person name="Ogas R."/>
            <person name="Tomko P."/>
            <person name="Gavelis G."/>
            <person name="Widhalm J.R."/>
            <person name="Wisecaver J.H."/>
        </authorList>
    </citation>
    <scope>NUCLEOTIDE SEQUENCE</scope>
    <source>
        <strain evidence="12">ECLA1</strain>
    </source>
</reference>
<feature type="region of interest" description="Disordered" evidence="10">
    <location>
        <begin position="768"/>
        <end position="798"/>
    </location>
</feature>
<keyword evidence="5" id="KW-0851">Voltage-gated channel</keyword>
<evidence type="ECO:0000256" key="7">
    <source>
        <dbReference type="ARBA" id="ARBA00023065"/>
    </source>
</evidence>
<keyword evidence="6" id="KW-1133">Transmembrane helix</keyword>
<evidence type="ECO:0008006" key="14">
    <source>
        <dbReference type="Google" id="ProtNLM"/>
    </source>
</evidence>
<comment type="subcellular location">
    <subcellularLocation>
        <location evidence="1">Cell membrane</location>
        <topology evidence="1">Multi-pass membrane protein</topology>
    </subcellularLocation>
</comment>
<dbReference type="AlphaFoldDB" id="A0AAE1B0J6"/>
<keyword evidence="11" id="KW-0732">Signal</keyword>
<evidence type="ECO:0000256" key="6">
    <source>
        <dbReference type="ARBA" id="ARBA00022989"/>
    </source>
</evidence>
<dbReference type="PANTHER" id="PTHR46480:SF1">
    <property type="entry name" value="VOLTAGE-GATED HYDROGEN CHANNEL 1"/>
    <property type="match status" value="1"/>
</dbReference>
<dbReference type="PANTHER" id="PTHR46480">
    <property type="entry name" value="F20B24.22"/>
    <property type="match status" value="1"/>
</dbReference>
<dbReference type="EMBL" id="JAWDGP010000898">
    <property type="protein sequence ID" value="KAK3796272.1"/>
    <property type="molecule type" value="Genomic_DNA"/>
</dbReference>
<keyword evidence="13" id="KW-1185">Reference proteome</keyword>
<dbReference type="Proteomes" id="UP001283361">
    <property type="component" value="Unassembled WGS sequence"/>
</dbReference>
<feature type="compositionally biased region" description="Low complexity" evidence="10">
    <location>
        <begin position="882"/>
        <end position="893"/>
    </location>
</feature>
<dbReference type="InterPro" id="IPR031846">
    <property type="entry name" value="Hvcn1"/>
</dbReference>
<evidence type="ECO:0000256" key="3">
    <source>
        <dbReference type="ARBA" id="ARBA00022475"/>
    </source>
</evidence>
<dbReference type="GO" id="GO:0034702">
    <property type="term" value="C:monoatomic ion channel complex"/>
    <property type="evidence" value="ECO:0007669"/>
    <property type="project" value="UniProtKB-KW"/>
</dbReference>
<keyword evidence="4" id="KW-0812">Transmembrane</keyword>
<evidence type="ECO:0000313" key="13">
    <source>
        <dbReference type="Proteomes" id="UP001283361"/>
    </source>
</evidence>